<keyword evidence="4" id="KW-1185">Reference proteome</keyword>
<dbReference type="InterPro" id="IPR006121">
    <property type="entry name" value="HMA_dom"/>
</dbReference>
<dbReference type="CDD" id="cd00371">
    <property type="entry name" value="HMA"/>
    <property type="match status" value="1"/>
</dbReference>
<reference evidence="3 4" key="1">
    <citation type="submission" date="2019-11" db="EMBL/GenBank/DDBJ databases">
        <authorList>
            <person name="Criscuolo A."/>
        </authorList>
    </citation>
    <scope>NUCLEOTIDE SEQUENCE [LARGE SCALE GENOMIC DNA]</scope>
    <source>
        <strain evidence="3">CIP111667</strain>
    </source>
</reference>
<dbReference type="RefSeq" id="WP_156741456.1">
    <property type="nucleotide sequence ID" value="NZ_CACRYJ010000036.1"/>
</dbReference>
<organism evidence="3 4">
    <name type="scientific">Occultella aeris</name>
    <dbReference type="NCBI Taxonomy" id="2761496"/>
    <lineage>
        <taxon>Bacteria</taxon>
        <taxon>Bacillati</taxon>
        <taxon>Actinomycetota</taxon>
        <taxon>Actinomycetes</taxon>
        <taxon>Micrococcales</taxon>
        <taxon>Ruaniaceae</taxon>
        <taxon>Occultella</taxon>
    </lineage>
</organism>
<dbReference type="PROSITE" id="PS01047">
    <property type="entry name" value="HMA_1"/>
    <property type="match status" value="1"/>
</dbReference>
<dbReference type="Gene3D" id="3.30.70.100">
    <property type="match status" value="1"/>
</dbReference>
<feature type="domain" description="HMA" evidence="2">
    <location>
        <begin position="3"/>
        <end position="71"/>
    </location>
</feature>
<evidence type="ECO:0000259" key="2">
    <source>
        <dbReference type="PROSITE" id="PS50846"/>
    </source>
</evidence>
<dbReference type="PROSITE" id="PS50846">
    <property type="entry name" value="HMA_2"/>
    <property type="match status" value="1"/>
</dbReference>
<dbReference type="AlphaFoldDB" id="A0A7M4DKR5"/>
<dbReference type="Pfam" id="PF00403">
    <property type="entry name" value="HMA"/>
    <property type="match status" value="1"/>
</dbReference>
<evidence type="ECO:0000256" key="1">
    <source>
        <dbReference type="ARBA" id="ARBA00022723"/>
    </source>
</evidence>
<evidence type="ECO:0000313" key="4">
    <source>
        <dbReference type="Proteomes" id="UP000419743"/>
    </source>
</evidence>
<gene>
    <name evidence="3" type="ORF">HALOF300_02729</name>
</gene>
<dbReference type="GO" id="GO:0046872">
    <property type="term" value="F:metal ion binding"/>
    <property type="evidence" value="ECO:0007669"/>
    <property type="project" value="UniProtKB-KW"/>
</dbReference>
<dbReference type="InterPro" id="IPR017969">
    <property type="entry name" value="Heavy-metal-associated_CS"/>
</dbReference>
<accession>A0A7M4DKR5</accession>
<protein>
    <submittedName>
        <fullName evidence="3">Zinc/cadmium/mercury/lead-transporting ATPase</fullName>
    </submittedName>
</protein>
<proteinExistence type="predicted"/>
<evidence type="ECO:0000313" key="3">
    <source>
        <dbReference type="EMBL" id="VZO37756.1"/>
    </source>
</evidence>
<dbReference type="Proteomes" id="UP000419743">
    <property type="component" value="Unassembled WGS sequence"/>
</dbReference>
<name>A0A7M4DKR5_9MICO</name>
<dbReference type="EMBL" id="CACRYJ010000036">
    <property type="protein sequence ID" value="VZO37756.1"/>
    <property type="molecule type" value="Genomic_DNA"/>
</dbReference>
<dbReference type="InterPro" id="IPR036163">
    <property type="entry name" value="HMA_dom_sf"/>
</dbReference>
<keyword evidence="1" id="KW-0479">Metal-binding</keyword>
<comment type="caution">
    <text evidence="3">The sequence shown here is derived from an EMBL/GenBank/DDBJ whole genome shotgun (WGS) entry which is preliminary data.</text>
</comment>
<sequence length="76" mass="7696">MSTTTTYAVTGLTCSCCAKSVTTELNKIDGVHDVQVDVVPDSASRVTLTSSSDIAADDVRGAIEAAGYALSDPATA</sequence>
<dbReference type="SUPFAM" id="SSF55008">
    <property type="entry name" value="HMA, heavy metal-associated domain"/>
    <property type="match status" value="1"/>
</dbReference>